<keyword evidence="1" id="KW-0547">Nucleotide-binding</keyword>
<dbReference type="InterPro" id="IPR029000">
    <property type="entry name" value="Cyclophilin-like_dom_sf"/>
</dbReference>
<evidence type="ECO:0000313" key="5">
    <source>
        <dbReference type="EMBL" id="OFC68721.1"/>
    </source>
</evidence>
<keyword evidence="6" id="KW-1185">Reference proteome</keyword>
<comment type="caution">
    <text evidence="5">The sequence shown here is derived from an EMBL/GenBank/DDBJ whole genome shotgun (WGS) entry which is preliminary data.</text>
</comment>
<dbReference type="GO" id="GO:0016787">
    <property type="term" value="F:hydrolase activity"/>
    <property type="evidence" value="ECO:0007669"/>
    <property type="project" value="UniProtKB-KW"/>
</dbReference>
<sequence length="310" mass="33029">MTSLNVISPGIVSLLVDGGRIGMQDQGFSGSGPLDPVSFRFAQWLCGNAIDTAAIEIVGNAAFRFNMAATIALCGPDVHLTIDGGEFPTWQTVTVKPGQTIQISAEQIGQRYYLAVSADWQVPTVAGSACTVMREKLGGLKGDGSPLKAGDDLSMKARAVAPTRKIPYSLRPDFSLTTPVDIIPGYQHLAFDTVTQATFYSSAYTVTPQSDRMGMRLSGAAVPSSLTAMRSEGINFGSVQVPSDGQPIIMLADRQTLGGYPKIGVVASYDIPRLAQAVAGSELAFTPVDANNARSTWLLKETKIKRFFQE</sequence>
<keyword evidence="2" id="KW-0378">Hydrolase</keyword>
<dbReference type="InterPro" id="IPR052708">
    <property type="entry name" value="PxpC"/>
</dbReference>
<dbReference type="Proteomes" id="UP000175691">
    <property type="component" value="Unassembled WGS sequence"/>
</dbReference>
<dbReference type="PANTHER" id="PTHR43309">
    <property type="entry name" value="5-OXOPROLINASE SUBUNIT C"/>
    <property type="match status" value="1"/>
</dbReference>
<dbReference type="Gene3D" id="2.40.100.10">
    <property type="entry name" value="Cyclophilin-like"/>
    <property type="match status" value="1"/>
</dbReference>
<protein>
    <recommendedName>
        <fullName evidence="4">Carboxyltransferase domain-containing protein</fullName>
    </recommendedName>
</protein>
<reference evidence="5 6" key="1">
    <citation type="submission" date="2016-08" db="EMBL/GenBank/DDBJ databases">
        <authorList>
            <person name="Seilhamer J.J."/>
        </authorList>
    </citation>
    <scope>NUCLEOTIDE SEQUENCE [LARGE SCALE GENOMIC DNA]</scope>
    <source>
        <strain evidence="5 6">KCTC 42603</strain>
    </source>
</reference>
<dbReference type="STRING" id="1656094.BFC18_01330"/>
<proteinExistence type="predicted"/>
<dbReference type="PANTHER" id="PTHR43309:SF4">
    <property type="entry name" value="CARBOXYLTRANSFERASE DOMAIN-CONTAINING PROTEIN"/>
    <property type="match status" value="1"/>
</dbReference>
<dbReference type="EMBL" id="MDHN01000045">
    <property type="protein sequence ID" value="OFC68721.1"/>
    <property type="molecule type" value="Genomic_DNA"/>
</dbReference>
<gene>
    <name evidence="5" type="ORF">BFC18_01330</name>
</gene>
<evidence type="ECO:0000259" key="4">
    <source>
        <dbReference type="SMART" id="SM00797"/>
    </source>
</evidence>
<feature type="domain" description="Carboxyltransferase" evidence="4">
    <location>
        <begin position="25"/>
        <end position="303"/>
    </location>
</feature>
<evidence type="ECO:0000256" key="1">
    <source>
        <dbReference type="ARBA" id="ARBA00022741"/>
    </source>
</evidence>
<accession>A0A1E7Z5N8</accession>
<dbReference type="SUPFAM" id="SSF50891">
    <property type="entry name" value="Cyclophilin-like"/>
    <property type="match status" value="1"/>
</dbReference>
<dbReference type="GO" id="GO:0005524">
    <property type="term" value="F:ATP binding"/>
    <property type="evidence" value="ECO:0007669"/>
    <property type="project" value="UniProtKB-KW"/>
</dbReference>
<dbReference type="Pfam" id="PF02626">
    <property type="entry name" value="CT_A_B"/>
    <property type="match status" value="1"/>
</dbReference>
<evidence type="ECO:0000256" key="2">
    <source>
        <dbReference type="ARBA" id="ARBA00022801"/>
    </source>
</evidence>
<evidence type="ECO:0000256" key="3">
    <source>
        <dbReference type="ARBA" id="ARBA00022840"/>
    </source>
</evidence>
<dbReference type="SMART" id="SM00797">
    <property type="entry name" value="AHS2"/>
    <property type="match status" value="1"/>
</dbReference>
<keyword evidence="3" id="KW-0067">ATP-binding</keyword>
<name>A0A1E7Z5N8_9ALTE</name>
<evidence type="ECO:0000313" key="6">
    <source>
        <dbReference type="Proteomes" id="UP000175691"/>
    </source>
</evidence>
<dbReference type="RefSeq" id="WP_070127762.1">
    <property type="nucleotide sequence ID" value="NZ_MDHN01000045.1"/>
</dbReference>
<organism evidence="5 6">
    <name type="scientific">Alteromonas confluentis</name>
    <dbReference type="NCBI Taxonomy" id="1656094"/>
    <lineage>
        <taxon>Bacteria</taxon>
        <taxon>Pseudomonadati</taxon>
        <taxon>Pseudomonadota</taxon>
        <taxon>Gammaproteobacteria</taxon>
        <taxon>Alteromonadales</taxon>
        <taxon>Alteromonadaceae</taxon>
        <taxon>Alteromonas/Salinimonas group</taxon>
        <taxon>Alteromonas</taxon>
    </lineage>
</organism>
<dbReference type="AlphaFoldDB" id="A0A1E7Z5N8"/>
<dbReference type="InterPro" id="IPR003778">
    <property type="entry name" value="CT_A_B"/>
</dbReference>